<organism evidence="1 2">
    <name type="scientific">Kribbella pratensis</name>
    <dbReference type="NCBI Taxonomy" id="2512112"/>
    <lineage>
        <taxon>Bacteria</taxon>
        <taxon>Bacillati</taxon>
        <taxon>Actinomycetota</taxon>
        <taxon>Actinomycetes</taxon>
        <taxon>Propionibacteriales</taxon>
        <taxon>Kribbellaceae</taxon>
        <taxon>Kribbella</taxon>
    </lineage>
</organism>
<gene>
    <name evidence="1" type="ORF">EV137_7217</name>
</gene>
<comment type="caution">
    <text evidence="1">The sequence shown here is derived from an EMBL/GenBank/DDBJ whole genome shotgun (WGS) entry which is preliminary data.</text>
</comment>
<evidence type="ECO:0008006" key="3">
    <source>
        <dbReference type="Google" id="ProtNLM"/>
    </source>
</evidence>
<keyword evidence="2" id="KW-1185">Reference proteome</keyword>
<evidence type="ECO:0000313" key="2">
    <source>
        <dbReference type="Proteomes" id="UP000295060"/>
    </source>
</evidence>
<dbReference type="Proteomes" id="UP000295060">
    <property type="component" value="Unassembled WGS sequence"/>
</dbReference>
<accession>A0ABY2F7Q3</accession>
<sequence length="78" mass="8725">MTTKRFLRRWEAARAHFWTRERLAALPSKGDAHEPDADLVFHIFAALAEFVRELIMEGMHKGLAAPGRGAHGSAGTQR</sequence>
<reference evidence="1 2" key="1">
    <citation type="submission" date="2019-03" db="EMBL/GenBank/DDBJ databases">
        <title>Genomic Encyclopedia of Type Strains, Phase III (KMG-III): the genomes of soil and plant-associated and newly described type strains.</title>
        <authorList>
            <person name="Whitman W."/>
        </authorList>
    </citation>
    <scope>NUCLEOTIDE SEQUENCE [LARGE SCALE GENOMIC DNA]</scope>
    <source>
        <strain evidence="1 2">VKMAc-2574</strain>
    </source>
</reference>
<dbReference type="EMBL" id="SODU01000004">
    <property type="protein sequence ID" value="TDW84406.1"/>
    <property type="molecule type" value="Genomic_DNA"/>
</dbReference>
<proteinExistence type="predicted"/>
<protein>
    <recommendedName>
        <fullName evidence="3">Resolvase/invertase-type recombinase catalytic domain-containing protein</fullName>
    </recommendedName>
</protein>
<name>A0ABY2F7Q3_9ACTN</name>
<evidence type="ECO:0000313" key="1">
    <source>
        <dbReference type="EMBL" id="TDW84406.1"/>
    </source>
</evidence>